<dbReference type="InterPro" id="IPR045249">
    <property type="entry name" value="HARBI1-like"/>
</dbReference>
<reference evidence="9" key="1">
    <citation type="submission" date="2022-11" db="UniProtKB">
        <authorList>
            <consortium name="EnsemblMetazoa"/>
        </authorList>
    </citation>
    <scope>IDENTIFICATION</scope>
</reference>
<dbReference type="GO" id="GO:0046872">
    <property type="term" value="F:metal ion binding"/>
    <property type="evidence" value="ECO:0007669"/>
    <property type="project" value="UniProtKB-KW"/>
</dbReference>
<evidence type="ECO:0000256" key="3">
    <source>
        <dbReference type="ARBA" id="ARBA00006958"/>
    </source>
</evidence>
<sequence length="295" mass="33547">MAGVGTSTVSTIVQEVSESIVNNLWDHSVAKHFPEDEAQFKEKMLDMEEHWQFPCCWAAVDGCHIPIKCPAGGLEACKEYHNFKNFYSIVLMGLVDAKYRFIWASCGFPGNSHDSIILQSTDLWEKLQEGQVIPPYAKTVDGVDVFPIILGDSAFPFKPWLMKPYTDAVLTPKQRYFNYRLSRARMTTEGAYGRLKGRWRVLQRKCESIPENVRSATLACIVLHNICIDRGDTVSTKLDMTNDPATGERRDRDKIRALLHMNLSPPVRNTNRQAETTRSCLATKFWREKEGHGVC</sequence>
<name>A0A913ZGS8_PATMI</name>
<keyword evidence="6" id="KW-0378">Hydrolase</keyword>
<keyword evidence="7" id="KW-0539">Nucleus</keyword>
<dbReference type="EnsemblMetazoa" id="XM_038194696.1">
    <property type="protein sequence ID" value="XP_038050624.1"/>
    <property type="gene ID" value="LOC119723819"/>
</dbReference>
<dbReference type="GO" id="GO:0004518">
    <property type="term" value="F:nuclease activity"/>
    <property type="evidence" value="ECO:0007669"/>
    <property type="project" value="UniProtKB-KW"/>
</dbReference>
<proteinExistence type="inferred from homology"/>
<evidence type="ECO:0000313" key="10">
    <source>
        <dbReference type="Proteomes" id="UP000887568"/>
    </source>
</evidence>
<keyword evidence="5" id="KW-0479">Metal-binding</keyword>
<dbReference type="InterPro" id="IPR027806">
    <property type="entry name" value="HARBI1_dom"/>
</dbReference>
<dbReference type="RefSeq" id="XP_038050624.1">
    <property type="nucleotide sequence ID" value="XM_038194696.1"/>
</dbReference>
<feature type="domain" description="DDE Tnp4" evidence="8">
    <location>
        <begin position="60"/>
        <end position="225"/>
    </location>
</feature>
<evidence type="ECO:0000256" key="5">
    <source>
        <dbReference type="ARBA" id="ARBA00022723"/>
    </source>
</evidence>
<dbReference type="OMA" id="FIWASCG"/>
<evidence type="ECO:0000256" key="4">
    <source>
        <dbReference type="ARBA" id="ARBA00022722"/>
    </source>
</evidence>
<dbReference type="PANTHER" id="PTHR22930">
    <property type="match status" value="1"/>
</dbReference>
<protein>
    <recommendedName>
        <fullName evidence="8">DDE Tnp4 domain-containing protein</fullName>
    </recommendedName>
</protein>
<dbReference type="OrthoDB" id="5973363at2759"/>
<comment type="cofactor">
    <cofactor evidence="1">
        <name>a divalent metal cation</name>
        <dbReference type="ChEBI" id="CHEBI:60240"/>
    </cofactor>
</comment>
<dbReference type="GO" id="GO:0016787">
    <property type="term" value="F:hydrolase activity"/>
    <property type="evidence" value="ECO:0007669"/>
    <property type="project" value="UniProtKB-KW"/>
</dbReference>
<comment type="similarity">
    <text evidence="3">Belongs to the HARBI1 family.</text>
</comment>
<evidence type="ECO:0000256" key="7">
    <source>
        <dbReference type="ARBA" id="ARBA00023242"/>
    </source>
</evidence>
<evidence type="ECO:0000259" key="8">
    <source>
        <dbReference type="Pfam" id="PF13359"/>
    </source>
</evidence>
<dbReference type="GO" id="GO:0005634">
    <property type="term" value="C:nucleus"/>
    <property type="evidence" value="ECO:0007669"/>
    <property type="project" value="UniProtKB-SubCell"/>
</dbReference>
<evidence type="ECO:0000256" key="1">
    <source>
        <dbReference type="ARBA" id="ARBA00001968"/>
    </source>
</evidence>
<dbReference type="PANTHER" id="PTHR22930:SF85">
    <property type="entry name" value="GH03217P-RELATED"/>
    <property type="match status" value="1"/>
</dbReference>
<dbReference type="GeneID" id="119723819"/>
<dbReference type="AlphaFoldDB" id="A0A913ZGS8"/>
<organism evidence="9 10">
    <name type="scientific">Patiria miniata</name>
    <name type="common">Bat star</name>
    <name type="synonym">Asterina miniata</name>
    <dbReference type="NCBI Taxonomy" id="46514"/>
    <lineage>
        <taxon>Eukaryota</taxon>
        <taxon>Metazoa</taxon>
        <taxon>Echinodermata</taxon>
        <taxon>Eleutherozoa</taxon>
        <taxon>Asterozoa</taxon>
        <taxon>Asteroidea</taxon>
        <taxon>Valvatacea</taxon>
        <taxon>Valvatida</taxon>
        <taxon>Asterinidae</taxon>
        <taxon>Patiria</taxon>
    </lineage>
</organism>
<evidence type="ECO:0000313" key="9">
    <source>
        <dbReference type="EnsemblMetazoa" id="XP_038050624.1"/>
    </source>
</evidence>
<dbReference type="Pfam" id="PF13359">
    <property type="entry name" value="DDE_Tnp_4"/>
    <property type="match status" value="1"/>
</dbReference>
<comment type="subcellular location">
    <subcellularLocation>
        <location evidence="2">Nucleus</location>
    </subcellularLocation>
</comment>
<dbReference type="Proteomes" id="UP000887568">
    <property type="component" value="Unplaced"/>
</dbReference>
<evidence type="ECO:0000256" key="2">
    <source>
        <dbReference type="ARBA" id="ARBA00004123"/>
    </source>
</evidence>
<evidence type="ECO:0000256" key="6">
    <source>
        <dbReference type="ARBA" id="ARBA00022801"/>
    </source>
</evidence>
<keyword evidence="4" id="KW-0540">Nuclease</keyword>
<keyword evidence="10" id="KW-1185">Reference proteome</keyword>
<accession>A0A913ZGS8</accession>